<reference evidence="7" key="1">
    <citation type="submission" date="2021-11" db="EMBL/GenBank/DDBJ databases">
        <authorList>
            <consortium name="Genoscope - CEA"/>
            <person name="William W."/>
        </authorList>
    </citation>
    <scope>NUCLEOTIDE SEQUENCE</scope>
</reference>
<dbReference type="Proteomes" id="UP000789595">
    <property type="component" value="Unassembled WGS sequence"/>
</dbReference>
<feature type="compositionally biased region" description="Basic residues" evidence="5">
    <location>
        <begin position="1030"/>
        <end position="1041"/>
    </location>
</feature>
<feature type="compositionally biased region" description="Acidic residues" evidence="5">
    <location>
        <begin position="1209"/>
        <end position="1218"/>
    </location>
</feature>
<proteinExistence type="predicted"/>
<feature type="compositionally biased region" description="Pro residues" evidence="5">
    <location>
        <begin position="1184"/>
        <end position="1198"/>
    </location>
</feature>
<dbReference type="SUPFAM" id="SSF54236">
    <property type="entry name" value="Ubiquitin-like"/>
    <property type="match status" value="1"/>
</dbReference>
<sequence length="1426" mass="151270">MAAPAQAPAAARAAITVHACDQQGKKQTFKVNSTTKMQALFDAYAKSEDVDSRCFLFKGSRVHAEQTAADLGLVEGDQLDVELVTGEEAEAAGDDPDLLGNFYLDRLRGDAATRPIWALSRGLAGVVDEASGNYENECSMARPLAALAATCKRARDLCTPGLRAWTRSTFGGAMDVVAIPPEGHSRGTADEREADHDATFEALMFLRAAIIHRAPSVLHLREGLATHCLALIRDASRCAACRLAACHALAGLYASLQEKDTAESKRLRLMIAAGVCEGLNADAKVAPELNADGFELFDRADGRRAWPELWDAALQCVDLEPCYVHENVRNDDCGARTIAIARIARRVDDSVDAPIAWDTDDEDDVELDLGLSVAGGRRRQARGELADEFVRRSAGRLRRELRECVGSVIALAGIALRTATCDLDDQMQRCLCALLAAALRTDGQDDDEDCDSSQRIAYTAATVAARLLSNAQAWNLRPVRASGLPRALAARCRRSNLPPVGPDDIDELTSLRDEFRNLNDASALPEMVLAYDLFFGDGDMAIDSVIASVAMVALVNYVPKAPTDGCALVLTTSCPEAQDLKDLINSMTAKFSLSAVDAAIMRVAARDADGADDEAYHSAVAVLVEHVVSAGSTWVDLTDRGTIDALVDVIVRESTRPAMLGAVPGTFSHLLRVSTDTPRTDAGLLRNLIRVAVALCRLAADSDEASTNLITDSLLALLTAAPPSRDVVYVMARALARGGAFLKGGTRAGVLVASLIKHTTHSPPGRLGLVPLLICDETVEVLLPLLSCADWIQIPTDVGIFEVFTAYPSPGFYDKHDGRLQVRDVAALLLCVRSLRLPDDFMAKFDDDNCWDFGAGLDSADGYDYDDHRWEHVGKLTLEHFRALLDIAKDAGRPSARIVYEFLRYLSQSMMRKDSPEFSKALFVPVAMALKEHGHLAKWGKKGHKTAEKLLKTLMKLGDDCVVVALDAFAEAAIGVQKRIAKRRAARGGGTGGGGAGDGAAEDTAARQAAADQAAADLLASLEAEEHRPGTTKKSRKKGKKASVPAPAPAPAPASAAEVSSSSSSEDDDDDDLLLLAKQQASRSAPAPRARARTKAPPAAAPRAREVNPAMAFASALRGWIVSRGGRIVGTDLAQFYKSPAARGLSVPKGGALKLLRTVAAPAGLRISQDGPRIVISSVGAVAMPPPPPPQPKPPAAPTAPRRALSDLAVDDDDEDDATPARRTRHENADVPRHAVEDLLKLESNAGSITEEALRKLGRLAGRTAGSRAVPADEEKAPDAGPAPSLLPLLTAPAADAGASYALDAPLAALLARLDLNHIAGALAAEEIDIEALPLLSISDLVDIAIKPEDAEKLLVAAVAPPPAAPPPPPIATPSTQECPLCMDGDREIALVPCGHVLCAGCAGRHATESCPMCRQDVASTMRVYF</sequence>
<feature type="compositionally biased region" description="Gly residues" evidence="5">
    <location>
        <begin position="987"/>
        <end position="998"/>
    </location>
</feature>
<dbReference type="SUPFAM" id="SSF57850">
    <property type="entry name" value="RING/U-box"/>
    <property type="match status" value="1"/>
</dbReference>
<organism evidence="7 8">
    <name type="scientific">Pelagomonas calceolata</name>
    <dbReference type="NCBI Taxonomy" id="35677"/>
    <lineage>
        <taxon>Eukaryota</taxon>
        <taxon>Sar</taxon>
        <taxon>Stramenopiles</taxon>
        <taxon>Ochrophyta</taxon>
        <taxon>Pelagophyceae</taxon>
        <taxon>Pelagomonadales</taxon>
        <taxon>Pelagomonadaceae</taxon>
        <taxon>Pelagomonas</taxon>
    </lineage>
</organism>
<feature type="compositionally biased region" description="Low complexity" evidence="5">
    <location>
        <begin position="1081"/>
        <end position="1102"/>
    </location>
</feature>
<name>A0A8J2WWP2_9STRA</name>
<evidence type="ECO:0000256" key="2">
    <source>
        <dbReference type="ARBA" id="ARBA00022771"/>
    </source>
</evidence>
<evidence type="ECO:0000256" key="4">
    <source>
        <dbReference type="PROSITE-ProRule" id="PRU00175"/>
    </source>
</evidence>
<feature type="compositionally biased region" description="Low complexity" evidence="5">
    <location>
        <begin position="1199"/>
        <end position="1208"/>
    </location>
</feature>
<dbReference type="Pfam" id="PF13920">
    <property type="entry name" value="zf-C3HC4_3"/>
    <property type="match status" value="1"/>
</dbReference>
<keyword evidence="8" id="KW-1185">Reference proteome</keyword>
<dbReference type="Gene3D" id="1.10.150.50">
    <property type="entry name" value="Transcription Factor, Ets-1"/>
    <property type="match status" value="1"/>
</dbReference>
<dbReference type="PROSITE" id="PS50089">
    <property type="entry name" value="ZF_RING_2"/>
    <property type="match status" value="1"/>
</dbReference>
<dbReference type="InterPro" id="IPR017907">
    <property type="entry name" value="Znf_RING_CS"/>
</dbReference>
<dbReference type="Gene3D" id="3.10.20.90">
    <property type="entry name" value="Phosphatidylinositol 3-kinase Catalytic Subunit, Chain A, domain 1"/>
    <property type="match status" value="1"/>
</dbReference>
<dbReference type="InterPro" id="IPR001841">
    <property type="entry name" value="Znf_RING"/>
</dbReference>
<feature type="region of interest" description="Disordered" evidence="5">
    <location>
        <begin position="1181"/>
        <end position="1235"/>
    </location>
</feature>
<dbReference type="InterPro" id="IPR022617">
    <property type="entry name" value="Rad60/SUMO-like_dom"/>
</dbReference>
<dbReference type="OrthoDB" id="1711136at2759"/>
<accession>A0A8J2WWP2</accession>
<evidence type="ECO:0000313" key="7">
    <source>
        <dbReference type="EMBL" id="CAH0370479.1"/>
    </source>
</evidence>
<keyword evidence="2 4" id="KW-0863">Zinc-finger</keyword>
<dbReference type="InterPro" id="IPR013761">
    <property type="entry name" value="SAM/pointed_sf"/>
</dbReference>
<dbReference type="EMBL" id="CAKKNE010000003">
    <property type="protein sequence ID" value="CAH0370479.1"/>
    <property type="molecule type" value="Genomic_DNA"/>
</dbReference>
<dbReference type="Pfam" id="PF11976">
    <property type="entry name" value="Rad60-SLD"/>
    <property type="match status" value="1"/>
</dbReference>
<evidence type="ECO:0000259" key="6">
    <source>
        <dbReference type="PROSITE" id="PS50089"/>
    </source>
</evidence>
<keyword evidence="1" id="KW-0479">Metal-binding</keyword>
<dbReference type="InterPro" id="IPR029071">
    <property type="entry name" value="Ubiquitin-like_domsf"/>
</dbReference>
<feature type="domain" description="RING-type" evidence="6">
    <location>
        <begin position="1379"/>
        <end position="1415"/>
    </location>
</feature>
<dbReference type="GO" id="GO:0008270">
    <property type="term" value="F:zinc ion binding"/>
    <property type="evidence" value="ECO:0007669"/>
    <property type="project" value="UniProtKB-KW"/>
</dbReference>
<evidence type="ECO:0000256" key="5">
    <source>
        <dbReference type="SAM" id="MobiDB-lite"/>
    </source>
</evidence>
<dbReference type="SMART" id="SM00184">
    <property type="entry name" value="RING"/>
    <property type="match status" value="1"/>
</dbReference>
<feature type="compositionally biased region" description="Basic and acidic residues" evidence="5">
    <location>
        <begin position="1226"/>
        <end position="1235"/>
    </location>
</feature>
<evidence type="ECO:0000256" key="3">
    <source>
        <dbReference type="ARBA" id="ARBA00022833"/>
    </source>
</evidence>
<dbReference type="Gene3D" id="3.30.40.10">
    <property type="entry name" value="Zinc/RING finger domain, C3HC4 (zinc finger)"/>
    <property type="match status" value="1"/>
</dbReference>
<comment type="caution">
    <text evidence="7">The sequence shown here is derived from an EMBL/GenBank/DDBJ whole genome shotgun (WGS) entry which is preliminary data.</text>
</comment>
<protein>
    <recommendedName>
        <fullName evidence="6">RING-type domain-containing protein</fullName>
    </recommendedName>
</protein>
<feature type="compositionally biased region" description="Low complexity" evidence="5">
    <location>
        <begin position="1053"/>
        <end position="1064"/>
    </location>
</feature>
<feature type="region of interest" description="Disordered" evidence="5">
    <location>
        <begin position="1265"/>
        <end position="1284"/>
    </location>
</feature>
<feature type="compositionally biased region" description="Low complexity" evidence="5">
    <location>
        <begin position="1002"/>
        <end position="1022"/>
    </location>
</feature>
<dbReference type="CDD" id="cd01763">
    <property type="entry name" value="Ubl_SUMO_like"/>
    <property type="match status" value="1"/>
</dbReference>
<dbReference type="InterPro" id="IPR013083">
    <property type="entry name" value="Znf_RING/FYVE/PHD"/>
</dbReference>
<keyword evidence="3" id="KW-0862">Zinc</keyword>
<evidence type="ECO:0000313" key="8">
    <source>
        <dbReference type="Proteomes" id="UP000789595"/>
    </source>
</evidence>
<feature type="region of interest" description="Disordered" evidence="5">
    <location>
        <begin position="983"/>
        <end position="1105"/>
    </location>
</feature>
<evidence type="ECO:0000256" key="1">
    <source>
        <dbReference type="ARBA" id="ARBA00022723"/>
    </source>
</evidence>
<gene>
    <name evidence="7" type="ORF">PECAL_3P03720</name>
</gene>
<dbReference type="PROSITE" id="PS00518">
    <property type="entry name" value="ZF_RING_1"/>
    <property type="match status" value="1"/>
</dbReference>